<dbReference type="EMBL" id="CP019285">
    <property type="protein sequence ID" value="APW98864.1"/>
    <property type="molecule type" value="Genomic_DNA"/>
</dbReference>
<protein>
    <submittedName>
        <fullName evidence="3">Uncharacterized protein</fullName>
    </submittedName>
</protein>
<feature type="region of interest" description="Disordered" evidence="1">
    <location>
        <begin position="63"/>
        <end position="139"/>
    </location>
</feature>
<dbReference type="AlphaFoldDB" id="M0LF59"/>
<evidence type="ECO:0000313" key="3">
    <source>
        <dbReference type="EMBL" id="EMA32227.1"/>
    </source>
</evidence>
<accession>M0LF59</accession>
<evidence type="ECO:0000313" key="4">
    <source>
        <dbReference type="Proteomes" id="UP000011555"/>
    </source>
</evidence>
<feature type="compositionally biased region" description="Polar residues" evidence="1">
    <location>
        <begin position="118"/>
        <end position="132"/>
    </location>
</feature>
<dbReference type="KEGG" id="hlc:CHINAEXTREME14215"/>
<feature type="compositionally biased region" description="Acidic residues" evidence="1">
    <location>
        <begin position="94"/>
        <end position="117"/>
    </location>
</feature>
<name>M0LF59_NATLA</name>
<dbReference type="RefSeq" id="WP_007142020.1">
    <property type="nucleotide sequence ID" value="NZ_AOLZ01000041.1"/>
</dbReference>
<feature type="region of interest" description="Disordered" evidence="1">
    <location>
        <begin position="369"/>
        <end position="411"/>
    </location>
</feature>
<sequence>MFPGHADEDRRLDRLLQLDDVAEDILEEYGIDMLELLTWPGEVQQEYFLIGHSTEMTHTQSLEELDDEPQESDADAPSAARESETTLDAYTDGGDADEDDGGDPEEAGSEDPDETDGESTSAISSEQPVSSDSDGKRDTRAQRIKQIVDDHFEGEIGTQICTIDLAPLGEMPVPTSRLLQPTNLSFDPVETSQKAATVELVTTLNEDRVPFVHQCLLEPAGSSNPHDFLVSARLAPFGTGHGIVTEADLEKHLAADNQYRISEYVPGPATDNWALPIKPHRRYADQQSTHPSKLEQLDEMSLRDGSIEEVAVGSPDYRALLAGRVHNDDRYEQLFGAYGRIPISKADLPHFFTAVPAYFEVSSFGQLTTTDEPEITTEELGSESPGTRQSYGLELPGDTTAVTDDSDEESDRHKELVNKRIEFLLRHGHEIVAVDQDVIDVDIPDHDPTTTQYLDGESRPDIVSKTDGVVHFHEIEVANKTKPAALITNLARAAYHGHQVHIVTETRAEAKSKLWTTNPEAKEGPVSMPFKDTDGEWTVLYTQRKAVHRAADDVWYLLPRELSEATWRLTPDDRLQLVGPDGSILAEGDAEQSVDAFEFNTPRVRKEGDEWVLESASGEVLRRRSTKGAAASGYSFIRKPLVPTRFEYLENTTVEFQSNNGFTIFEKPPLWEQPQQSASIRYEEASKAFVELVTVEREGAEIPIPELRRRFKAWYTEQTDLKEPNETWFGRALRAYFEVDATDDHNKTLVDRRFRFSEGLVSPDLSFIEDEG</sequence>
<reference evidence="2 5" key="1">
    <citation type="journal article" date="2011" name="J. Bacteriol.">
        <title>Genome sequence of Halobiforma lacisalsi AJ5, an extremely halophilic archaeon which harbors a bop gene.</title>
        <authorList>
            <person name="Jiang X."/>
            <person name="Wang S."/>
            <person name="Cheng H."/>
            <person name="Huo Y."/>
            <person name="Zhang X."/>
            <person name="Zhu X."/>
            <person name="Han X."/>
            <person name="Ni P."/>
            <person name="Wu M."/>
        </authorList>
    </citation>
    <scope>NUCLEOTIDE SEQUENCE [LARGE SCALE GENOMIC DNA]</scope>
    <source>
        <strain evidence="2 5">AJ5</strain>
    </source>
</reference>
<feature type="compositionally biased region" description="Acidic residues" evidence="1">
    <location>
        <begin position="371"/>
        <end position="381"/>
    </location>
</feature>
<keyword evidence="4" id="KW-1185">Reference proteome</keyword>
<organism evidence="3 4">
    <name type="scientific">Natronobacterium lacisalsi AJ5</name>
    <dbReference type="NCBI Taxonomy" id="358396"/>
    <lineage>
        <taxon>Archaea</taxon>
        <taxon>Methanobacteriati</taxon>
        <taxon>Methanobacteriota</taxon>
        <taxon>Stenosarchaea group</taxon>
        <taxon>Halobacteria</taxon>
        <taxon>Halobacteriales</taxon>
        <taxon>Natrialbaceae</taxon>
        <taxon>Natronobacterium</taxon>
    </lineage>
</organism>
<feature type="compositionally biased region" description="Acidic residues" evidence="1">
    <location>
        <begin position="63"/>
        <end position="74"/>
    </location>
</feature>
<evidence type="ECO:0000313" key="2">
    <source>
        <dbReference type="EMBL" id="APW98864.1"/>
    </source>
</evidence>
<evidence type="ECO:0000256" key="1">
    <source>
        <dbReference type="SAM" id="MobiDB-lite"/>
    </source>
</evidence>
<dbReference type="GeneID" id="30922301"/>
<dbReference type="Proteomes" id="UP000186547">
    <property type="component" value="Chromosome"/>
</dbReference>
<dbReference type="eggNOG" id="arCOG06281">
    <property type="taxonomic scope" value="Archaea"/>
</dbReference>
<dbReference type="PATRIC" id="fig|358396.7.peg.2342"/>
<reference evidence="2" key="3">
    <citation type="submission" date="2017-01" db="EMBL/GenBank/DDBJ databases">
        <authorList>
            <person name="Mah S.A."/>
            <person name="Swanson W.J."/>
            <person name="Moy G.W."/>
            <person name="Vacquier V.D."/>
        </authorList>
    </citation>
    <scope>NUCLEOTIDE SEQUENCE</scope>
    <source>
        <strain evidence="2">AJ5</strain>
    </source>
</reference>
<dbReference type="EMBL" id="AOLZ01000041">
    <property type="protein sequence ID" value="EMA32227.1"/>
    <property type="molecule type" value="Genomic_DNA"/>
</dbReference>
<reference evidence="3 4" key="2">
    <citation type="journal article" date="2014" name="PLoS Genet.">
        <title>Phylogenetically driven sequencing of extremely halophilic archaea reveals strategies for static and dynamic osmo-response.</title>
        <authorList>
            <person name="Becker E.A."/>
            <person name="Seitzer P.M."/>
            <person name="Tritt A."/>
            <person name="Larsen D."/>
            <person name="Krusor M."/>
            <person name="Yao A.I."/>
            <person name="Wu D."/>
            <person name="Madern D."/>
            <person name="Eisen J.A."/>
            <person name="Darling A.E."/>
            <person name="Facciotti M.T."/>
        </authorList>
    </citation>
    <scope>NUCLEOTIDE SEQUENCE [LARGE SCALE GENOMIC DNA]</scope>
    <source>
        <strain evidence="3 4">AJ5</strain>
    </source>
</reference>
<dbReference type="Proteomes" id="UP000011555">
    <property type="component" value="Unassembled WGS sequence"/>
</dbReference>
<proteinExistence type="predicted"/>
<evidence type="ECO:0000313" key="5">
    <source>
        <dbReference type="Proteomes" id="UP000186547"/>
    </source>
</evidence>
<gene>
    <name evidence="3" type="ORF">C445_11536</name>
    <name evidence="2" type="ORF">CHINAEXTREME_14215</name>
</gene>